<dbReference type="Proteomes" id="UP000708208">
    <property type="component" value="Unassembled WGS sequence"/>
</dbReference>
<evidence type="ECO:0000313" key="1">
    <source>
        <dbReference type="EMBL" id="CAG7695954.1"/>
    </source>
</evidence>
<proteinExistence type="predicted"/>
<gene>
    <name evidence="1" type="ORF">AFUS01_LOCUS3901</name>
</gene>
<protein>
    <submittedName>
        <fullName evidence="1">Uncharacterized protein</fullName>
    </submittedName>
</protein>
<keyword evidence="2" id="KW-1185">Reference proteome</keyword>
<evidence type="ECO:0000313" key="2">
    <source>
        <dbReference type="Proteomes" id="UP000708208"/>
    </source>
</evidence>
<name>A0A8J2J5Z0_9HEXA</name>
<dbReference type="AlphaFoldDB" id="A0A8J2J5Z0"/>
<comment type="caution">
    <text evidence="1">The sequence shown here is derived from an EMBL/GenBank/DDBJ whole genome shotgun (WGS) entry which is preliminary data.</text>
</comment>
<dbReference type="EMBL" id="CAJVCH010023993">
    <property type="protein sequence ID" value="CAG7695954.1"/>
    <property type="molecule type" value="Genomic_DNA"/>
</dbReference>
<feature type="non-terminal residue" evidence="1">
    <location>
        <position position="1"/>
    </location>
</feature>
<reference evidence="1" key="1">
    <citation type="submission" date="2021-06" db="EMBL/GenBank/DDBJ databases">
        <authorList>
            <person name="Hodson N. C."/>
            <person name="Mongue J. A."/>
            <person name="Jaron S. K."/>
        </authorList>
    </citation>
    <scope>NUCLEOTIDE SEQUENCE</scope>
</reference>
<organism evidence="1 2">
    <name type="scientific">Allacma fusca</name>
    <dbReference type="NCBI Taxonomy" id="39272"/>
    <lineage>
        <taxon>Eukaryota</taxon>
        <taxon>Metazoa</taxon>
        <taxon>Ecdysozoa</taxon>
        <taxon>Arthropoda</taxon>
        <taxon>Hexapoda</taxon>
        <taxon>Collembola</taxon>
        <taxon>Symphypleona</taxon>
        <taxon>Sminthuridae</taxon>
        <taxon>Allacma</taxon>
    </lineage>
</organism>
<sequence>LGNLICSDDRRCPISPDPDPMDEMSWSHRDNFLFTNLTFYATQLYPARKSCMDKRHKL</sequence>
<accession>A0A8J2J5Z0</accession>